<proteinExistence type="predicted"/>
<accession>A0A832T9W5</accession>
<evidence type="ECO:0000313" key="4">
    <source>
        <dbReference type="Proteomes" id="UP000619545"/>
    </source>
</evidence>
<gene>
    <name evidence="3" type="ORF">HA336_02990</name>
</gene>
<dbReference type="GeneID" id="1476698"/>
<organism evidence="3 4">
    <name type="scientific">Methanopyrus kandleri</name>
    <dbReference type="NCBI Taxonomy" id="2320"/>
    <lineage>
        <taxon>Archaea</taxon>
        <taxon>Methanobacteriati</taxon>
        <taxon>Methanobacteriota</taxon>
        <taxon>Methanomada group</taxon>
        <taxon>Methanopyri</taxon>
        <taxon>Methanopyrales</taxon>
        <taxon>Methanopyraceae</taxon>
        <taxon>Methanopyrus</taxon>
    </lineage>
</organism>
<feature type="transmembrane region" description="Helical" evidence="1">
    <location>
        <begin position="330"/>
        <end position="347"/>
    </location>
</feature>
<dbReference type="EMBL" id="DUJS01000002">
    <property type="protein sequence ID" value="HII70181.1"/>
    <property type="molecule type" value="Genomic_DNA"/>
</dbReference>
<keyword evidence="1" id="KW-0812">Transmembrane</keyword>
<dbReference type="Pfam" id="PF10131">
    <property type="entry name" value="PTPS_related"/>
    <property type="match status" value="1"/>
</dbReference>
<keyword evidence="1" id="KW-0472">Membrane</keyword>
<dbReference type="Proteomes" id="UP000619545">
    <property type="component" value="Unassembled WGS sequence"/>
</dbReference>
<dbReference type="InterPro" id="IPR018776">
    <property type="entry name" value="Membrane_prot_PTPS-rel_domain"/>
</dbReference>
<feature type="transmembrane region" description="Helical" evidence="1">
    <location>
        <begin position="269"/>
        <end position="287"/>
    </location>
</feature>
<reference evidence="3" key="1">
    <citation type="journal article" date="2020" name="bioRxiv">
        <title>A rank-normalized archaeal taxonomy based on genome phylogeny resolves widespread incomplete and uneven classifications.</title>
        <authorList>
            <person name="Rinke C."/>
            <person name="Chuvochina M."/>
            <person name="Mussig A.J."/>
            <person name="Chaumeil P.-A."/>
            <person name="Waite D.W."/>
            <person name="Whitman W.B."/>
            <person name="Parks D.H."/>
            <person name="Hugenholtz P."/>
        </authorList>
    </citation>
    <scope>NUCLEOTIDE SEQUENCE</scope>
    <source>
        <strain evidence="3">UBA8853</strain>
    </source>
</reference>
<feature type="transmembrane region" description="Helical" evidence="1">
    <location>
        <begin position="359"/>
        <end position="379"/>
    </location>
</feature>
<dbReference type="AlphaFoldDB" id="A0A832T9W5"/>
<keyword evidence="1" id="KW-1133">Transmembrane helix</keyword>
<name>A0A832T9W5_9EURY</name>
<feature type="domain" description="Membrane protein 6-pyruvoyl-tetrahydropterin synthase-related" evidence="2">
    <location>
        <begin position="68"/>
        <end position="665"/>
    </location>
</feature>
<evidence type="ECO:0000259" key="2">
    <source>
        <dbReference type="Pfam" id="PF10131"/>
    </source>
</evidence>
<sequence length="789" mass="87566">MFGDSRLVLALLVILVGATIANAGNLMYPLLSRDSRAHVLKIWYTYHMLADGRWDPWCPMWYSGFPYLTYYGSLGYLLGAAVDAIVKDPVRTFVVCLIVASALIGVGVYALVRARGYARKVAVICALLGLTSGGFMKALNWEGVYPTILSLGFGFLALSCYERWLRGEKRHLAYATLLLVPACYSHPLGGLLSGGLILTRGIAEAVLREKLRTPRFLLQSTAPVAIGIAIAFSHYAAAIYYKRFLSELWLYPPGSVAGVLKDLTVGGKWSTGLLVTVTGIVGVAYEIRRRTGFGLFVLFWGMVSIVVTFAFVLGYWKYLPLGKNMLAERYTTVLMPMLLAVTAAPVVRQLLRSVKAAWAAPLGVAGLLLSGSVGALTYVPPEPPHVTSSAMKLWKWMGDSWPDDSYTARCDADPYTHLFDASVPISPIYSGHPTIMGWFSQGDPMFFSLAARWEWELGWVYDPNTLKTSLWATNTRYLLTKSSLLSKKLSQEPGFVLRKKAGDYRVFEFLGHGGSACVVPHPIAVVDRRLGLRTENAYYTTLLNFVATPGNRYVFVDATFCDARKFDRVIVRPLTPGDVDRAVKLAREGRKVLLILPVSDTRVARAVERLGVRVSPASPPSFVPLRKYLPSAYRVDGRWWKDVRVGHGLVRVCGVDVVYFTMRFHRLIKEVQTEGYRMPRLPTDEERKFVNGVLRGFDSGKPTQVHLEYRGDPAVMRVCGNGWVYLKVKYFPAWRSSDGPVYPASCGQMLVRAHGDTVLRYELPQSLSYGSYAAAVLGTLALGAMLLWM</sequence>
<feature type="transmembrane region" description="Helical" evidence="1">
    <location>
        <begin position="769"/>
        <end position="788"/>
    </location>
</feature>
<evidence type="ECO:0000313" key="3">
    <source>
        <dbReference type="EMBL" id="HII70181.1"/>
    </source>
</evidence>
<dbReference type="RefSeq" id="WP_011018967.1">
    <property type="nucleotide sequence ID" value="NZ_DUJS01000002.1"/>
</dbReference>
<feature type="transmembrane region" description="Helical" evidence="1">
    <location>
        <begin position="294"/>
        <end position="318"/>
    </location>
</feature>
<comment type="caution">
    <text evidence="3">The sequence shown here is derived from an EMBL/GenBank/DDBJ whole genome shotgun (WGS) entry which is preliminary data.</text>
</comment>
<feature type="transmembrane region" description="Helical" evidence="1">
    <location>
        <begin position="92"/>
        <end position="112"/>
    </location>
</feature>
<protein>
    <recommendedName>
        <fullName evidence="2">Membrane protein 6-pyruvoyl-tetrahydropterin synthase-related domain-containing protein</fullName>
    </recommendedName>
</protein>
<feature type="transmembrane region" description="Helical" evidence="1">
    <location>
        <begin position="216"/>
        <end position="241"/>
    </location>
</feature>
<evidence type="ECO:0000256" key="1">
    <source>
        <dbReference type="SAM" id="Phobius"/>
    </source>
</evidence>
<feature type="transmembrane region" description="Helical" evidence="1">
    <location>
        <begin position="144"/>
        <end position="161"/>
    </location>
</feature>